<gene>
    <name evidence="2" type="ORF">DLM46_09890</name>
</gene>
<dbReference type="Proteomes" id="UP000254875">
    <property type="component" value="Unassembled WGS sequence"/>
</dbReference>
<dbReference type="PROSITE" id="PS51257">
    <property type="entry name" value="PROKAR_LIPOPROTEIN"/>
    <property type="match status" value="1"/>
</dbReference>
<reference evidence="3" key="1">
    <citation type="submission" date="2018-05" db="EMBL/GenBank/DDBJ databases">
        <authorList>
            <person name="Feng T."/>
        </authorList>
    </citation>
    <scope>NUCLEOTIDE SEQUENCE [LARGE SCALE GENOMIC DNA]</scope>
    <source>
        <strain evidence="3">S27</strain>
    </source>
</reference>
<proteinExistence type="predicted"/>
<keyword evidence="3" id="KW-1185">Reference proteome</keyword>
<dbReference type="AlphaFoldDB" id="A0A370NCB5"/>
<sequence>MKKITILLVSIALMVSACAASSLGQGIADASVMGANYTNDYINFTLMSPSGKNLGMGGDAKPFSDGGAGGTACCALLPGVGQTVRVEFRVGGFNDAADQYKTYIRDVVVKGVTSNDPDSMNYLIVRFFPDHNVEAEFITESLKSGAPVSPRVDELFYGRRVMRHLGE</sequence>
<comment type="caution">
    <text evidence="2">The sequence shown here is derived from an EMBL/GenBank/DDBJ whole genome shotgun (WGS) entry which is preliminary data.</text>
</comment>
<evidence type="ECO:0008006" key="4">
    <source>
        <dbReference type="Google" id="ProtNLM"/>
    </source>
</evidence>
<protein>
    <recommendedName>
        <fullName evidence="4">DUF3304 domain-containing protein</fullName>
    </recommendedName>
</protein>
<dbReference type="EMBL" id="QHKS01000005">
    <property type="protein sequence ID" value="RDK03244.1"/>
    <property type="molecule type" value="Genomic_DNA"/>
</dbReference>
<name>A0A370NCB5_9BURK</name>
<accession>A0A370NCB5</accession>
<organism evidence="2 3">
    <name type="scientific">Paraburkholderia lacunae</name>
    <dbReference type="NCBI Taxonomy" id="2211104"/>
    <lineage>
        <taxon>Bacteria</taxon>
        <taxon>Pseudomonadati</taxon>
        <taxon>Pseudomonadota</taxon>
        <taxon>Betaproteobacteria</taxon>
        <taxon>Burkholderiales</taxon>
        <taxon>Burkholderiaceae</taxon>
        <taxon>Paraburkholderia</taxon>
    </lineage>
</organism>
<evidence type="ECO:0000313" key="2">
    <source>
        <dbReference type="EMBL" id="RDK03244.1"/>
    </source>
</evidence>
<feature type="signal peptide" evidence="1">
    <location>
        <begin position="1"/>
        <end position="19"/>
    </location>
</feature>
<evidence type="ECO:0000313" key="3">
    <source>
        <dbReference type="Proteomes" id="UP000254875"/>
    </source>
</evidence>
<feature type="chain" id="PRO_5016984806" description="DUF3304 domain-containing protein" evidence="1">
    <location>
        <begin position="20"/>
        <end position="167"/>
    </location>
</feature>
<evidence type="ECO:0000256" key="1">
    <source>
        <dbReference type="SAM" id="SignalP"/>
    </source>
</evidence>
<keyword evidence="1" id="KW-0732">Signal</keyword>
<dbReference type="OrthoDB" id="9103213at2"/>